<evidence type="ECO:0000313" key="3">
    <source>
        <dbReference type="EMBL" id="AYO29765.1"/>
    </source>
</evidence>
<reference evidence="3 4" key="1">
    <citation type="submission" date="2018-10" db="EMBL/GenBank/DDBJ databases">
        <authorList>
            <person name="Zhang X."/>
        </authorList>
    </citation>
    <scope>NUCLEOTIDE SEQUENCE [LARGE SCALE GENOMIC DNA]</scope>
    <source>
        <strain evidence="3 4">SK-G1</strain>
    </source>
</reference>
<dbReference type="InterPro" id="IPR048350">
    <property type="entry name" value="S-Me-THD-like_C"/>
</dbReference>
<dbReference type="InterPro" id="IPR024071">
    <property type="entry name" value="S-Me-THD_C_sf"/>
</dbReference>
<dbReference type="AlphaFoldDB" id="A0A3G2R370"/>
<accession>A0A3G2R370</accession>
<evidence type="ECO:0000259" key="2">
    <source>
        <dbReference type="Pfam" id="PF20906"/>
    </source>
</evidence>
<evidence type="ECO:0000313" key="4">
    <source>
        <dbReference type="Proteomes" id="UP000280960"/>
    </source>
</evidence>
<protein>
    <submittedName>
        <fullName evidence="3">DUF917 domain-containing protein</fullName>
    </submittedName>
</protein>
<dbReference type="Pfam" id="PF06032">
    <property type="entry name" value="S-Me-THD_N"/>
    <property type="match status" value="1"/>
</dbReference>
<organism evidence="3 4">
    <name type="scientific">Biomaibacter acetigenes</name>
    <dbReference type="NCBI Taxonomy" id="2316383"/>
    <lineage>
        <taxon>Bacteria</taxon>
        <taxon>Bacillati</taxon>
        <taxon>Bacillota</taxon>
        <taxon>Clostridia</taxon>
        <taxon>Thermosediminibacterales</taxon>
        <taxon>Tepidanaerobacteraceae</taxon>
        <taxon>Biomaibacter</taxon>
    </lineage>
</organism>
<dbReference type="SUPFAM" id="SSF160991">
    <property type="entry name" value="CV3147-like"/>
    <property type="match status" value="1"/>
</dbReference>
<dbReference type="KEGG" id="bacg:D2962_03315"/>
<feature type="domain" description="S-Me-THD-like C-terminal" evidence="2">
    <location>
        <begin position="176"/>
        <end position="364"/>
    </location>
</feature>
<keyword evidence="4" id="KW-1185">Reference proteome</keyword>
<dbReference type="EMBL" id="CP033169">
    <property type="protein sequence ID" value="AYO29765.1"/>
    <property type="molecule type" value="Genomic_DNA"/>
</dbReference>
<dbReference type="InterPro" id="IPR010318">
    <property type="entry name" value="S-Me-THD_N"/>
</dbReference>
<gene>
    <name evidence="3" type="ORF">D2962_03315</name>
</gene>
<name>A0A3G2R370_9FIRM</name>
<dbReference type="InterPro" id="IPR027479">
    <property type="entry name" value="S-Me-THD_N_sf"/>
</dbReference>
<evidence type="ECO:0000259" key="1">
    <source>
        <dbReference type="Pfam" id="PF06032"/>
    </source>
</evidence>
<dbReference type="Gene3D" id="2.40.390.10">
    <property type="entry name" value="CV3147-like"/>
    <property type="match status" value="1"/>
</dbReference>
<proteinExistence type="predicted"/>
<feature type="domain" description="S-Me-THD N-terminal" evidence="1">
    <location>
        <begin position="7"/>
        <end position="172"/>
    </location>
</feature>
<dbReference type="Proteomes" id="UP000280960">
    <property type="component" value="Chromosome"/>
</dbReference>
<dbReference type="Gene3D" id="3.40.1610.10">
    <property type="entry name" value="CV3147-like domain"/>
    <property type="match status" value="1"/>
</dbReference>
<dbReference type="RefSeq" id="WP_122014136.1">
    <property type="nucleotide sequence ID" value="NZ_CP033169.1"/>
</dbReference>
<sequence>MQKLTRQDLYDILYGCTILGTGGGGKLEQGLSLVDRALGAGNEFILADLNEIPDDALIACPYYCGSISPITPEQEAKYAALPHIDEEPALRAFRILEEYEGKKFYGAISTELGGSNTAVAFYVAAMMGIYIIDADPAGRSVPELQHSTFFINNLQITPMAVANEFGDTIIVKDVVDDFRAEALVRAMAVASKNHVGVADHLTTARKLKKAVIPGAISYALKIGRAYRQAKEDNKDLAAELAKAGSGYVIFRGIVRDLKWQDKDGFTIGDTFIEGDREFEGSDYRIWFKNENIISWKNGKIDVTVPDLICIVSDDTKQPVTNPNFEPGLRVSVIGLPAPKEWRTSEGLKVFGPKHFGYDIEYVPIEKKF</sequence>
<dbReference type="Pfam" id="PF20906">
    <property type="entry name" value="S-Me-THD_C"/>
    <property type="match status" value="1"/>
</dbReference>